<organism evidence="2 3">
    <name type="scientific">Ascobolus immersus RN42</name>
    <dbReference type="NCBI Taxonomy" id="1160509"/>
    <lineage>
        <taxon>Eukaryota</taxon>
        <taxon>Fungi</taxon>
        <taxon>Dikarya</taxon>
        <taxon>Ascomycota</taxon>
        <taxon>Pezizomycotina</taxon>
        <taxon>Pezizomycetes</taxon>
        <taxon>Pezizales</taxon>
        <taxon>Ascobolaceae</taxon>
        <taxon>Ascobolus</taxon>
    </lineage>
</organism>
<evidence type="ECO:0000256" key="1">
    <source>
        <dbReference type="SAM" id="MobiDB-lite"/>
    </source>
</evidence>
<feature type="region of interest" description="Disordered" evidence="1">
    <location>
        <begin position="180"/>
        <end position="215"/>
    </location>
</feature>
<sequence>MPLKPIFRFLKRLFFNLIRASTIRSSTPPLLPHHRSEVYVQSFTQTNTPPATAKRIRIYYLHHLDPPQHYQSISLPGDAPERITVSDVLLTIREKTLKWEKRDVAVPGRIQFYYFRWGFAMDDGWKVNRAYRDIWDGMVPALPITTRLLDAMPELLGRKRRRIHVIVKYNRPALPPEAPRAVRQLKPYPSPPLRDDWEPESDTDSKPPLIRNLKSTPISPNCVSKGISPLCKSLLLYRAFGEPEKKAAYLKYRMDEDGKRGFYRIDKGKRSQSG</sequence>
<dbReference type="AlphaFoldDB" id="A0A3N4HJ05"/>
<evidence type="ECO:0000313" key="2">
    <source>
        <dbReference type="EMBL" id="RPA72608.1"/>
    </source>
</evidence>
<dbReference type="EMBL" id="ML119854">
    <property type="protein sequence ID" value="RPA72608.1"/>
    <property type="molecule type" value="Genomic_DNA"/>
</dbReference>
<accession>A0A3N4HJ05</accession>
<keyword evidence="3" id="KW-1185">Reference proteome</keyword>
<proteinExistence type="predicted"/>
<evidence type="ECO:0000313" key="3">
    <source>
        <dbReference type="Proteomes" id="UP000275078"/>
    </source>
</evidence>
<name>A0A3N4HJ05_ASCIM</name>
<gene>
    <name evidence="2" type="ORF">BJ508DRAFT_334863</name>
</gene>
<reference evidence="2 3" key="1">
    <citation type="journal article" date="2018" name="Nat. Ecol. Evol.">
        <title>Pezizomycetes genomes reveal the molecular basis of ectomycorrhizal truffle lifestyle.</title>
        <authorList>
            <person name="Murat C."/>
            <person name="Payen T."/>
            <person name="Noel B."/>
            <person name="Kuo A."/>
            <person name="Morin E."/>
            <person name="Chen J."/>
            <person name="Kohler A."/>
            <person name="Krizsan K."/>
            <person name="Balestrini R."/>
            <person name="Da Silva C."/>
            <person name="Montanini B."/>
            <person name="Hainaut M."/>
            <person name="Levati E."/>
            <person name="Barry K.W."/>
            <person name="Belfiori B."/>
            <person name="Cichocki N."/>
            <person name="Clum A."/>
            <person name="Dockter R.B."/>
            <person name="Fauchery L."/>
            <person name="Guy J."/>
            <person name="Iotti M."/>
            <person name="Le Tacon F."/>
            <person name="Lindquist E.A."/>
            <person name="Lipzen A."/>
            <person name="Malagnac F."/>
            <person name="Mello A."/>
            <person name="Molinier V."/>
            <person name="Miyauchi S."/>
            <person name="Poulain J."/>
            <person name="Riccioni C."/>
            <person name="Rubini A."/>
            <person name="Sitrit Y."/>
            <person name="Splivallo R."/>
            <person name="Traeger S."/>
            <person name="Wang M."/>
            <person name="Zifcakova L."/>
            <person name="Wipf D."/>
            <person name="Zambonelli A."/>
            <person name="Paolocci F."/>
            <person name="Nowrousian M."/>
            <person name="Ottonello S."/>
            <person name="Baldrian P."/>
            <person name="Spatafora J.W."/>
            <person name="Henrissat B."/>
            <person name="Nagy L.G."/>
            <person name="Aury J.M."/>
            <person name="Wincker P."/>
            <person name="Grigoriev I.V."/>
            <person name="Bonfante P."/>
            <person name="Martin F.M."/>
        </authorList>
    </citation>
    <scope>NUCLEOTIDE SEQUENCE [LARGE SCALE GENOMIC DNA]</scope>
    <source>
        <strain evidence="2 3">RN42</strain>
    </source>
</reference>
<dbReference type="Proteomes" id="UP000275078">
    <property type="component" value="Unassembled WGS sequence"/>
</dbReference>
<protein>
    <submittedName>
        <fullName evidence="2">Uncharacterized protein</fullName>
    </submittedName>
</protein>